<dbReference type="GO" id="GO:0008745">
    <property type="term" value="F:N-acetylmuramoyl-L-alanine amidase activity"/>
    <property type="evidence" value="ECO:0007669"/>
    <property type="project" value="UniProtKB-EC"/>
</dbReference>
<dbReference type="SUPFAM" id="SSF55383">
    <property type="entry name" value="Copper amine oxidase, domain N"/>
    <property type="match status" value="1"/>
</dbReference>
<feature type="chain" id="PRO_5013051135" description="N-acetylmuramoyl-L-alanine amidase" evidence="5">
    <location>
        <begin position="24"/>
        <end position="558"/>
    </location>
</feature>
<evidence type="ECO:0000256" key="3">
    <source>
        <dbReference type="ARBA" id="ARBA00022801"/>
    </source>
</evidence>
<dbReference type="InterPro" id="IPR002508">
    <property type="entry name" value="MurNAc-LAA_cat"/>
</dbReference>
<name>A0A1Y4DAR9_9BACT</name>
<dbReference type="EMBL" id="NFJD01000004">
    <property type="protein sequence ID" value="OUO56317.1"/>
    <property type="molecule type" value="Genomic_DNA"/>
</dbReference>
<evidence type="ECO:0000313" key="8">
    <source>
        <dbReference type="Proteomes" id="UP000196368"/>
    </source>
</evidence>
<dbReference type="Pfam" id="PF01520">
    <property type="entry name" value="Amidase_3"/>
    <property type="match status" value="1"/>
</dbReference>
<evidence type="ECO:0000313" key="7">
    <source>
        <dbReference type="EMBL" id="OUO56317.1"/>
    </source>
</evidence>
<organism evidence="7 8">
    <name type="scientific">Candidatus Avelusimicrobium gallicola</name>
    <dbReference type="NCBI Taxonomy" id="2562704"/>
    <lineage>
        <taxon>Bacteria</taxon>
        <taxon>Pseudomonadati</taxon>
        <taxon>Elusimicrobiota</taxon>
        <taxon>Elusimicrobia</taxon>
        <taxon>Elusimicrobiales</taxon>
        <taxon>Elusimicrobiaceae</taxon>
        <taxon>Candidatus Avelusimicrobium</taxon>
    </lineage>
</organism>
<dbReference type="PANTHER" id="PTHR30404:SF0">
    <property type="entry name" value="N-ACETYLMURAMOYL-L-ALANINE AMIDASE AMIC"/>
    <property type="match status" value="1"/>
</dbReference>
<dbReference type="SMART" id="SM00646">
    <property type="entry name" value="Ami_3"/>
    <property type="match status" value="1"/>
</dbReference>
<keyword evidence="8" id="KW-1185">Reference proteome</keyword>
<evidence type="ECO:0000256" key="5">
    <source>
        <dbReference type="SAM" id="SignalP"/>
    </source>
</evidence>
<dbReference type="FunFam" id="3.40.630.40:FF:000005">
    <property type="entry name" value="N-acetylmuramoyl-L-alanine amidase (AmiA)"/>
    <property type="match status" value="1"/>
</dbReference>
<dbReference type="Gene3D" id="3.40.630.40">
    <property type="entry name" value="Zn-dependent exopeptidases"/>
    <property type="match status" value="1"/>
</dbReference>
<evidence type="ECO:0000256" key="4">
    <source>
        <dbReference type="SAM" id="MobiDB-lite"/>
    </source>
</evidence>
<dbReference type="SUPFAM" id="SSF53187">
    <property type="entry name" value="Zn-dependent exopeptidases"/>
    <property type="match status" value="1"/>
</dbReference>
<dbReference type="PANTHER" id="PTHR30404">
    <property type="entry name" value="N-ACETYLMURAMOYL-L-ALANINE AMIDASE"/>
    <property type="match status" value="1"/>
</dbReference>
<accession>A0A1Y4DAR9</accession>
<dbReference type="Proteomes" id="UP000196368">
    <property type="component" value="Unassembled WGS sequence"/>
</dbReference>
<sequence>MKRLCKFLLSGLLCLFVSGAGHALEKVDFIVSGRDKGSVSALESNGVTYVDVQKTARKFGTGIELFAQSKQAKISTKGFYAILTAPLAEIIINAQPHTLSAPVLIQGSKMMVPAEFFLLPQFQEAVDKYVSFQDGAFYVERRFNLEFSGEQKNKTDTLLVFDARKKIAYETKQLNKHTVTVTFPNVTLKRDLHSRTRTDFIASMDVRQGRNGEAVLKVILGKNAKDWSFTETDGKLVFRAGAQKAAPVLAAAPAAQKAEAPTSQPDAKPALKGPSLANEKPSVLMEDDGFIEMKAAPAVQPVMKAEKPAASKPAPVIKAEPNPLAIRTAHKKMRIMVDPGHGGKDPGAVRGRYREKDWNLDVAKELARLLKKGGFEVQMTRDNDTFIALSERSKKANQFKADLFVSIHTNASKNRSANGFQVYFRSEKATDKEAAEVAALENEAMQYEEVHYNFVDALLQSMAKNEYINESSKLAGYVRNAVYKQPGIGIAVNQNNSVRQANFYVLKGVNSPAILVEMGYISSSKDRGRLANGTVRDRTAKGIYTGIVNYAKKEGWID</sequence>
<comment type="caution">
    <text evidence="7">The sequence shown here is derived from an EMBL/GenBank/DDBJ whole genome shotgun (WGS) entry which is preliminary data.</text>
</comment>
<keyword evidence="3" id="KW-0378">Hydrolase</keyword>
<dbReference type="InterPro" id="IPR036582">
    <property type="entry name" value="Mao_N_sf"/>
</dbReference>
<dbReference type="GO" id="GO:0009253">
    <property type="term" value="P:peptidoglycan catabolic process"/>
    <property type="evidence" value="ECO:0007669"/>
    <property type="project" value="InterPro"/>
</dbReference>
<gene>
    <name evidence="7" type="ORF">B5F75_06800</name>
</gene>
<dbReference type="InterPro" id="IPR050695">
    <property type="entry name" value="N-acetylmuramoyl_amidase_3"/>
</dbReference>
<dbReference type="AlphaFoldDB" id="A0A1Y4DAR9"/>
<dbReference type="OrthoDB" id="9806267at2"/>
<feature type="domain" description="MurNAc-LAA" evidence="6">
    <location>
        <begin position="393"/>
        <end position="548"/>
    </location>
</feature>
<proteinExistence type="predicted"/>
<dbReference type="InterPro" id="IPR012854">
    <property type="entry name" value="Cu_amine_oxidase-like_N"/>
</dbReference>
<evidence type="ECO:0000256" key="2">
    <source>
        <dbReference type="ARBA" id="ARBA00011901"/>
    </source>
</evidence>
<dbReference type="EC" id="3.5.1.28" evidence="2"/>
<dbReference type="Gene3D" id="3.30.457.10">
    <property type="entry name" value="Copper amine oxidase-like, N-terminal domain"/>
    <property type="match status" value="1"/>
</dbReference>
<dbReference type="RefSeq" id="WP_087289276.1">
    <property type="nucleotide sequence ID" value="NZ_NFJD01000004.1"/>
</dbReference>
<keyword evidence="5" id="KW-0732">Signal</keyword>
<comment type="catalytic activity">
    <reaction evidence="1">
        <text>Hydrolyzes the link between N-acetylmuramoyl residues and L-amino acid residues in certain cell-wall glycopeptides.</text>
        <dbReference type="EC" id="3.5.1.28"/>
    </reaction>
</comment>
<feature type="region of interest" description="Disordered" evidence="4">
    <location>
        <begin position="255"/>
        <end position="278"/>
    </location>
</feature>
<evidence type="ECO:0000256" key="1">
    <source>
        <dbReference type="ARBA" id="ARBA00001561"/>
    </source>
</evidence>
<feature type="signal peptide" evidence="5">
    <location>
        <begin position="1"/>
        <end position="23"/>
    </location>
</feature>
<protein>
    <recommendedName>
        <fullName evidence="2">N-acetylmuramoyl-L-alanine amidase</fullName>
        <ecNumber evidence="2">3.5.1.28</ecNumber>
    </recommendedName>
</protein>
<evidence type="ECO:0000259" key="6">
    <source>
        <dbReference type="SMART" id="SM00646"/>
    </source>
</evidence>
<dbReference type="CDD" id="cd02696">
    <property type="entry name" value="MurNAc-LAA"/>
    <property type="match status" value="1"/>
</dbReference>
<dbReference type="GO" id="GO:0030288">
    <property type="term" value="C:outer membrane-bounded periplasmic space"/>
    <property type="evidence" value="ECO:0007669"/>
    <property type="project" value="TreeGrafter"/>
</dbReference>
<reference evidence="8" key="1">
    <citation type="submission" date="2017-04" db="EMBL/GenBank/DDBJ databases">
        <title>Function of individual gut microbiota members based on whole genome sequencing of pure cultures obtained from chicken caecum.</title>
        <authorList>
            <person name="Medvecky M."/>
            <person name="Cejkova D."/>
            <person name="Polansky O."/>
            <person name="Karasova D."/>
            <person name="Kubasova T."/>
            <person name="Cizek A."/>
            <person name="Rychlik I."/>
        </authorList>
    </citation>
    <scope>NUCLEOTIDE SEQUENCE [LARGE SCALE GENOMIC DNA]</scope>
    <source>
        <strain evidence="8">An273</strain>
    </source>
</reference>
<dbReference type="Pfam" id="PF07833">
    <property type="entry name" value="Cu_amine_oxidN1"/>
    <property type="match status" value="1"/>
</dbReference>